<protein>
    <submittedName>
        <fullName evidence="1">Uncharacterized protein</fullName>
    </submittedName>
</protein>
<proteinExistence type="predicted"/>
<organism evidence="1">
    <name type="scientific">Arundo donax</name>
    <name type="common">Giant reed</name>
    <name type="synonym">Donax arundinaceus</name>
    <dbReference type="NCBI Taxonomy" id="35708"/>
    <lineage>
        <taxon>Eukaryota</taxon>
        <taxon>Viridiplantae</taxon>
        <taxon>Streptophyta</taxon>
        <taxon>Embryophyta</taxon>
        <taxon>Tracheophyta</taxon>
        <taxon>Spermatophyta</taxon>
        <taxon>Magnoliopsida</taxon>
        <taxon>Liliopsida</taxon>
        <taxon>Poales</taxon>
        <taxon>Poaceae</taxon>
        <taxon>PACMAD clade</taxon>
        <taxon>Arundinoideae</taxon>
        <taxon>Arundineae</taxon>
        <taxon>Arundo</taxon>
    </lineage>
</organism>
<reference evidence="1" key="1">
    <citation type="submission" date="2014-09" db="EMBL/GenBank/DDBJ databases">
        <authorList>
            <person name="Magalhaes I.L.F."/>
            <person name="Oliveira U."/>
            <person name="Santos F.R."/>
            <person name="Vidigal T.H.D.A."/>
            <person name="Brescovit A.D."/>
            <person name="Santos A.J."/>
        </authorList>
    </citation>
    <scope>NUCLEOTIDE SEQUENCE</scope>
    <source>
        <tissue evidence="1">Shoot tissue taken approximately 20 cm above the soil surface</tissue>
    </source>
</reference>
<accession>A0A0A8Z3C0</accession>
<sequence length="27" mass="3067">MNLYILSILLKINTLVKNVGDSLSIYQ</sequence>
<dbReference type="AlphaFoldDB" id="A0A0A8Z3C0"/>
<reference evidence="1" key="2">
    <citation type="journal article" date="2015" name="Data Brief">
        <title>Shoot transcriptome of the giant reed, Arundo donax.</title>
        <authorList>
            <person name="Barrero R.A."/>
            <person name="Guerrero F.D."/>
            <person name="Moolhuijzen P."/>
            <person name="Goolsby J.A."/>
            <person name="Tidwell J."/>
            <person name="Bellgard S.E."/>
            <person name="Bellgard M.I."/>
        </authorList>
    </citation>
    <scope>NUCLEOTIDE SEQUENCE</scope>
    <source>
        <tissue evidence="1">Shoot tissue taken approximately 20 cm above the soil surface</tissue>
    </source>
</reference>
<evidence type="ECO:0000313" key="1">
    <source>
        <dbReference type="EMBL" id="JAD31245.1"/>
    </source>
</evidence>
<name>A0A0A8Z3C0_ARUDO</name>
<dbReference type="EMBL" id="GBRH01266650">
    <property type="protein sequence ID" value="JAD31245.1"/>
    <property type="molecule type" value="Transcribed_RNA"/>
</dbReference>